<dbReference type="AlphaFoldDB" id="A0A1R3GIM6"/>
<keyword evidence="4" id="KW-1185">Reference proteome</keyword>
<gene>
    <name evidence="3" type="ORF">COLO4_34982</name>
</gene>
<dbReference type="Proteomes" id="UP000187203">
    <property type="component" value="Unassembled WGS sequence"/>
</dbReference>
<dbReference type="GO" id="GO:0008289">
    <property type="term" value="F:lipid binding"/>
    <property type="evidence" value="ECO:0007669"/>
    <property type="project" value="InterPro"/>
</dbReference>
<evidence type="ECO:0008006" key="5">
    <source>
        <dbReference type="Google" id="ProtNLM"/>
    </source>
</evidence>
<name>A0A1R3GIM6_9ROSI</name>
<evidence type="ECO:0000313" key="4">
    <source>
        <dbReference type="Proteomes" id="UP000187203"/>
    </source>
</evidence>
<comment type="similarity">
    <text evidence="1">Belongs to the plant LTP family.</text>
</comment>
<feature type="signal peptide" evidence="2">
    <location>
        <begin position="1"/>
        <end position="33"/>
    </location>
</feature>
<dbReference type="SUPFAM" id="SSF47699">
    <property type="entry name" value="Bifunctional inhibitor/lipid-transfer protein/seed storage 2S albumin"/>
    <property type="match status" value="1"/>
</dbReference>
<comment type="caution">
    <text evidence="3">The sequence shown here is derived from an EMBL/GenBank/DDBJ whole genome shotgun (WGS) entry which is preliminary data.</text>
</comment>
<evidence type="ECO:0000313" key="3">
    <source>
        <dbReference type="EMBL" id="OMO57917.1"/>
    </source>
</evidence>
<evidence type="ECO:0000256" key="2">
    <source>
        <dbReference type="SAM" id="SignalP"/>
    </source>
</evidence>
<dbReference type="OrthoDB" id="10318602at2759"/>
<protein>
    <recommendedName>
        <fullName evidence="5">Bifunctional inhibitor/plant lipid transfer protein/seed storage helical domain-containing protein</fullName>
    </recommendedName>
</protein>
<keyword evidence="2" id="KW-0732">Signal</keyword>
<organism evidence="3 4">
    <name type="scientific">Corchorus olitorius</name>
    <dbReference type="NCBI Taxonomy" id="93759"/>
    <lineage>
        <taxon>Eukaryota</taxon>
        <taxon>Viridiplantae</taxon>
        <taxon>Streptophyta</taxon>
        <taxon>Embryophyta</taxon>
        <taxon>Tracheophyta</taxon>
        <taxon>Spermatophyta</taxon>
        <taxon>Magnoliopsida</taxon>
        <taxon>eudicotyledons</taxon>
        <taxon>Gunneridae</taxon>
        <taxon>Pentapetalae</taxon>
        <taxon>rosids</taxon>
        <taxon>malvids</taxon>
        <taxon>Malvales</taxon>
        <taxon>Malvaceae</taxon>
        <taxon>Grewioideae</taxon>
        <taxon>Apeibeae</taxon>
        <taxon>Corchorus</taxon>
    </lineage>
</organism>
<evidence type="ECO:0000256" key="1">
    <source>
        <dbReference type="ARBA" id="ARBA00009748"/>
    </source>
</evidence>
<proteinExistence type="inferred from homology"/>
<dbReference type="GO" id="GO:0006869">
    <property type="term" value="P:lipid transport"/>
    <property type="evidence" value="ECO:0007669"/>
    <property type="project" value="InterPro"/>
</dbReference>
<sequence>MATPNPKNLLKLVCVIVAVVATMLVVMVPRATAAAVPGLDTDYMDQAEYEFCKYMKKQLDPCINQFLRGLYDYKPSERCCKKIAKVKRLERENLSKGYRLCKCLMPKYTSKSLDGWLPTLPAKCNIDYNITFSTSPDCVVDAQ</sequence>
<dbReference type="EMBL" id="AWUE01022473">
    <property type="protein sequence ID" value="OMO57917.1"/>
    <property type="molecule type" value="Genomic_DNA"/>
</dbReference>
<dbReference type="InterPro" id="IPR000528">
    <property type="entry name" value="Plant_nsLTP"/>
</dbReference>
<dbReference type="Gene3D" id="1.10.110.10">
    <property type="entry name" value="Plant lipid-transfer and hydrophobic proteins"/>
    <property type="match status" value="1"/>
</dbReference>
<feature type="chain" id="PRO_5012187386" description="Bifunctional inhibitor/plant lipid transfer protein/seed storage helical domain-containing protein" evidence="2">
    <location>
        <begin position="34"/>
        <end position="143"/>
    </location>
</feature>
<dbReference type="PANTHER" id="PTHR33076">
    <property type="entry name" value="NON-SPECIFIC LIPID-TRANSFER PROTEIN 2-RELATED"/>
    <property type="match status" value="1"/>
</dbReference>
<accession>A0A1R3GIM6</accession>
<dbReference type="InterPro" id="IPR036312">
    <property type="entry name" value="Bifun_inhib/LTP/seed_sf"/>
</dbReference>
<reference evidence="4" key="1">
    <citation type="submission" date="2013-09" db="EMBL/GenBank/DDBJ databases">
        <title>Corchorus olitorius genome sequencing.</title>
        <authorList>
            <person name="Alam M."/>
            <person name="Haque M.S."/>
            <person name="Islam M.S."/>
            <person name="Emdad E.M."/>
            <person name="Islam M.M."/>
            <person name="Ahmed B."/>
            <person name="Halim A."/>
            <person name="Hossen Q.M.M."/>
            <person name="Hossain M.Z."/>
            <person name="Ahmed R."/>
            <person name="Khan M.M."/>
            <person name="Islam R."/>
            <person name="Rashid M.M."/>
            <person name="Khan S.A."/>
            <person name="Rahman M.S."/>
            <person name="Alam M."/>
            <person name="Yahiya A.S."/>
            <person name="Khan M.S."/>
            <person name="Azam M.S."/>
            <person name="Haque T."/>
            <person name="Lashkar M.Z.H."/>
            <person name="Akhand A.I."/>
            <person name="Morshed G."/>
            <person name="Roy S."/>
            <person name="Uddin K.S."/>
            <person name="Rabeya T."/>
            <person name="Hossain A.S."/>
            <person name="Chowdhury A."/>
            <person name="Snigdha A.R."/>
            <person name="Mortoza M.S."/>
            <person name="Matin S.A."/>
            <person name="Hoque S.M.E."/>
            <person name="Islam M.K."/>
            <person name="Roy D.K."/>
            <person name="Haider R."/>
            <person name="Moosa M.M."/>
            <person name="Elias S.M."/>
            <person name="Hasan A.M."/>
            <person name="Jahan S."/>
            <person name="Shafiuddin M."/>
            <person name="Mahmood N."/>
            <person name="Shommy N.S."/>
        </authorList>
    </citation>
    <scope>NUCLEOTIDE SEQUENCE [LARGE SCALE GENOMIC DNA]</scope>
    <source>
        <strain evidence="4">cv. O-4</strain>
    </source>
</reference>